<feature type="region of interest" description="Disordered" evidence="2">
    <location>
        <begin position="180"/>
        <end position="207"/>
    </location>
</feature>
<feature type="domain" description="MurNAc-LAA" evidence="3">
    <location>
        <begin position="63"/>
        <end position="172"/>
    </location>
</feature>
<dbReference type="PANTHER" id="PTHR30404">
    <property type="entry name" value="N-ACETYLMURAMOYL-L-ALANINE AMIDASE"/>
    <property type="match status" value="1"/>
</dbReference>
<dbReference type="CDD" id="cd02696">
    <property type="entry name" value="MurNAc-LAA"/>
    <property type="match status" value="1"/>
</dbReference>
<dbReference type="Gene3D" id="3.40.630.40">
    <property type="entry name" value="Zn-dependent exopeptidases"/>
    <property type="match status" value="1"/>
</dbReference>
<dbReference type="InterPro" id="IPR002477">
    <property type="entry name" value="Peptidoglycan-bd-like"/>
</dbReference>
<dbReference type="AlphaFoldDB" id="A0A9Q4B2R3"/>
<dbReference type="SUPFAM" id="SSF47090">
    <property type="entry name" value="PGBD-like"/>
    <property type="match status" value="2"/>
</dbReference>
<accession>A0A9Q4B2R3</accession>
<protein>
    <submittedName>
        <fullName evidence="4">N-acetylmuramoyl-L-alanine amidase</fullName>
    </submittedName>
</protein>
<dbReference type="InterPro" id="IPR002508">
    <property type="entry name" value="MurNAc-LAA_cat"/>
</dbReference>
<dbReference type="InterPro" id="IPR036366">
    <property type="entry name" value="PGBDSf"/>
</dbReference>
<evidence type="ECO:0000256" key="2">
    <source>
        <dbReference type="SAM" id="MobiDB-lite"/>
    </source>
</evidence>
<evidence type="ECO:0000256" key="1">
    <source>
        <dbReference type="ARBA" id="ARBA00022801"/>
    </source>
</evidence>
<keyword evidence="5" id="KW-1185">Reference proteome</keyword>
<dbReference type="GO" id="GO:0009253">
    <property type="term" value="P:peptidoglycan catabolic process"/>
    <property type="evidence" value="ECO:0007669"/>
    <property type="project" value="InterPro"/>
</dbReference>
<dbReference type="InterPro" id="IPR036365">
    <property type="entry name" value="PGBD-like_sf"/>
</dbReference>
<dbReference type="Gene3D" id="1.10.101.10">
    <property type="entry name" value="PGBD-like superfamily/PGBD"/>
    <property type="match status" value="2"/>
</dbReference>
<dbReference type="InterPro" id="IPR050695">
    <property type="entry name" value="N-acetylmuramoyl_amidase_3"/>
</dbReference>
<sequence>MTKIFIDPGHGGSDPGAVANGLQEKNLVLEISKRIESKLKEYGDVEVRLSRTSDTFISLSNRANMANDWGADYFISVHINAGGGEGYEDFIFNGNVSDVTTDNQDLMNREVIKATDFNNRGKKQANFAVLRLTNMPAILTENGFIDNSSDANKLKDKLFLDKVAEGHVQAIVEIFGLENGSPSSRSRSTSKSRLSQPSRSTKSSQASGTIATIQLTLNNRYGLSISIDNLFGPESKTALIKGLQTELNKQFNRGLTVDGIFGPKTRAACVTVRQGARGNITWILQSILYCTGTSPGSIDGIFGPKTREAVRNFQRENNLQVDGIAGSQTFHMLFK</sequence>
<dbReference type="SUPFAM" id="SSF53187">
    <property type="entry name" value="Zn-dependent exopeptidases"/>
    <property type="match status" value="1"/>
</dbReference>
<dbReference type="SMART" id="SM00646">
    <property type="entry name" value="Ami_3"/>
    <property type="match status" value="1"/>
</dbReference>
<dbReference type="Pfam" id="PF01471">
    <property type="entry name" value="PG_binding_1"/>
    <property type="match status" value="1"/>
</dbReference>
<dbReference type="EMBL" id="JABXYM010000001">
    <property type="protein sequence ID" value="MCR6097166.1"/>
    <property type="molecule type" value="Genomic_DNA"/>
</dbReference>
<evidence type="ECO:0000259" key="3">
    <source>
        <dbReference type="SMART" id="SM00646"/>
    </source>
</evidence>
<evidence type="ECO:0000313" key="5">
    <source>
        <dbReference type="Proteomes" id="UP001057753"/>
    </source>
</evidence>
<keyword evidence="1" id="KW-0378">Hydrolase</keyword>
<name>A0A9Q4B2R3_SALAG</name>
<reference evidence="4" key="1">
    <citation type="submission" date="2020-06" db="EMBL/GenBank/DDBJ databases">
        <title>Insight into the genomes of haloalkaliphilic bacilli from Kenyan soda lakes.</title>
        <authorList>
            <person name="Mwirichia R."/>
            <person name="Villamizar G.C."/>
            <person name="Poehlein A."/>
            <person name="Mugweru J."/>
            <person name="Kipnyargis A."/>
            <person name="Kiplimo D."/>
            <person name="Orwa P."/>
            <person name="Daniel R."/>
        </authorList>
    </citation>
    <scope>NUCLEOTIDE SEQUENCE</scope>
    <source>
        <strain evidence="4">B1096_S55</strain>
    </source>
</reference>
<dbReference type="Pfam" id="PF01520">
    <property type="entry name" value="Amidase_3"/>
    <property type="match status" value="1"/>
</dbReference>
<dbReference type="Proteomes" id="UP001057753">
    <property type="component" value="Unassembled WGS sequence"/>
</dbReference>
<proteinExistence type="predicted"/>
<comment type="caution">
    <text evidence="4">The sequence shown here is derived from an EMBL/GenBank/DDBJ whole genome shotgun (WGS) entry which is preliminary data.</text>
</comment>
<dbReference type="GO" id="GO:0008745">
    <property type="term" value="F:N-acetylmuramoyl-L-alanine amidase activity"/>
    <property type="evidence" value="ECO:0007669"/>
    <property type="project" value="InterPro"/>
</dbReference>
<gene>
    <name evidence="4" type="ORF">HXA33_11415</name>
</gene>
<organism evidence="4 5">
    <name type="scientific">Salipaludibacillus agaradhaerens</name>
    <name type="common">Bacillus agaradhaerens</name>
    <dbReference type="NCBI Taxonomy" id="76935"/>
    <lineage>
        <taxon>Bacteria</taxon>
        <taxon>Bacillati</taxon>
        <taxon>Bacillota</taxon>
        <taxon>Bacilli</taxon>
        <taxon>Bacillales</taxon>
        <taxon>Bacillaceae</taxon>
    </lineage>
</organism>
<dbReference type="GO" id="GO:0030288">
    <property type="term" value="C:outer membrane-bounded periplasmic space"/>
    <property type="evidence" value="ECO:0007669"/>
    <property type="project" value="TreeGrafter"/>
</dbReference>
<feature type="compositionally biased region" description="Low complexity" evidence="2">
    <location>
        <begin position="181"/>
        <end position="200"/>
    </location>
</feature>
<dbReference type="RefSeq" id="WP_257821599.1">
    <property type="nucleotide sequence ID" value="NZ_JABXYM010000001.1"/>
</dbReference>
<dbReference type="PANTHER" id="PTHR30404:SF0">
    <property type="entry name" value="N-ACETYLMURAMOYL-L-ALANINE AMIDASE AMIC"/>
    <property type="match status" value="1"/>
</dbReference>
<evidence type="ECO:0000313" key="4">
    <source>
        <dbReference type="EMBL" id="MCR6097166.1"/>
    </source>
</evidence>